<evidence type="ECO:0000256" key="1">
    <source>
        <dbReference type="SAM" id="Phobius"/>
    </source>
</evidence>
<feature type="transmembrane region" description="Helical" evidence="1">
    <location>
        <begin position="44"/>
        <end position="63"/>
    </location>
</feature>
<sequence>MTRFYLLMCVLGTALPFSSFLPWITTFGFDLPLIWQGISHPLSAFAWLDVVVSALVLFGFIIVEGRRLRMTRLWLPILATCTVGVSLGLPLFLYLRERHLNETINAKSDLSFPSIN</sequence>
<evidence type="ECO:0000313" key="5">
    <source>
        <dbReference type="Proteomes" id="UP000092871"/>
    </source>
</evidence>
<evidence type="ECO:0000313" key="4">
    <source>
        <dbReference type="Proteomes" id="UP000092840"/>
    </source>
</evidence>
<evidence type="ECO:0000313" key="2">
    <source>
        <dbReference type="EMBL" id="SBT17621.1"/>
    </source>
</evidence>
<dbReference type="Pfam" id="PF11196">
    <property type="entry name" value="DUF2834"/>
    <property type="match status" value="1"/>
</dbReference>
<dbReference type="InterPro" id="IPR021362">
    <property type="entry name" value="DUF2834"/>
</dbReference>
<dbReference type="EMBL" id="FLRB01000005">
    <property type="protein sequence ID" value="SBT19947.1"/>
    <property type="molecule type" value="Genomic_DNA"/>
</dbReference>
<protein>
    <recommendedName>
        <fullName evidence="6">DUF2834 domain-containing protein</fullName>
    </recommendedName>
</protein>
<feature type="transmembrane region" description="Helical" evidence="1">
    <location>
        <begin position="75"/>
        <end position="95"/>
    </location>
</feature>
<reference evidence="3 4" key="1">
    <citation type="submission" date="2016-06" db="EMBL/GenBank/DDBJ databases">
        <authorList>
            <person name="Rodrigo-Torres L."/>
            <person name="Arahal D.R."/>
        </authorList>
    </citation>
    <scope>NUCLEOTIDE SEQUENCE [LARGE SCALE GENOMIC DNA]</scope>
    <source>
        <strain evidence="3 4">CECT 5116</strain>
    </source>
</reference>
<keyword evidence="1" id="KW-0472">Membrane</keyword>
<dbReference type="AlphaFoldDB" id="A0A1C3JQU2"/>
<organism evidence="2 5">
    <name type="scientific">Marinomonas gallaica</name>
    <dbReference type="NCBI Taxonomy" id="1806667"/>
    <lineage>
        <taxon>Bacteria</taxon>
        <taxon>Pseudomonadati</taxon>
        <taxon>Pseudomonadota</taxon>
        <taxon>Gammaproteobacteria</taxon>
        <taxon>Oceanospirillales</taxon>
        <taxon>Oceanospirillaceae</taxon>
        <taxon>Marinomonas</taxon>
    </lineage>
</organism>
<keyword evidence="1" id="KW-0812">Transmembrane</keyword>
<evidence type="ECO:0008006" key="6">
    <source>
        <dbReference type="Google" id="ProtNLM"/>
    </source>
</evidence>
<evidence type="ECO:0000313" key="3">
    <source>
        <dbReference type="EMBL" id="SBT19947.1"/>
    </source>
</evidence>
<accession>A0A1C3JQU2</accession>
<proteinExistence type="predicted"/>
<reference evidence="2 5" key="2">
    <citation type="submission" date="2016-06" db="EMBL/GenBank/DDBJ databases">
        <authorList>
            <person name="Kjaerup R.B."/>
            <person name="Dalgaard T.S."/>
            <person name="Juul-Madsen H.R."/>
        </authorList>
    </citation>
    <scope>NUCLEOTIDE SEQUENCE [LARGE SCALE GENOMIC DNA]</scope>
    <source>
        <strain evidence="2 5">CECT 5115</strain>
    </source>
</reference>
<keyword evidence="4" id="KW-1185">Reference proteome</keyword>
<dbReference type="Proteomes" id="UP000092840">
    <property type="component" value="Unassembled WGS sequence"/>
</dbReference>
<keyword evidence="1" id="KW-1133">Transmembrane helix</keyword>
<dbReference type="Proteomes" id="UP000092871">
    <property type="component" value="Unassembled WGS sequence"/>
</dbReference>
<dbReference type="EMBL" id="FLRA01000012">
    <property type="protein sequence ID" value="SBT17621.1"/>
    <property type="molecule type" value="Genomic_DNA"/>
</dbReference>
<name>A0A1C3JQU2_9GAMM</name>
<dbReference type="RefSeq" id="WP_067034964.1">
    <property type="nucleotide sequence ID" value="NZ_FLRA01000012.1"/>
</dbReference>
<dbReference type="OrthoDB" id="2619901at2"/>
<gene>
    <name evidence="2" type="ORF">MGA5115_01737</name>
    <name evidence="3" type="ORF">MGA5116_00530</name>
</gene>